<protein>
    <submittedName>
        <fullName evidence="1">Uncharacterized protein</fullName>
    </submittedName>
</protein>
<gene>
    <name evidence="1" type="ORF">Taro_016447</name>
</gene>
<proteinExistence type="predicted"/>
<accession>A0A843UKB7</accession>
<keyword evidence="2" id="KW-1185">Reference proteome</keyword>
<evidence type="ECO:0000313" key="1">
    <source>
        <dbReference type="EMBL" id="MQL83948.1"/>
    </source>
</evidence>
<dbReference type="AlphaFoldDB" id="A0A843UKB7"/>
<name>A0A843UKB7_COLES</name>
<reference evidence="1" key="1">
    <citation type="submission" date="2017-07" db="EMBL/GenBank/DDBJ databases">
        <title>Taro Niue Genome Assembly and Annotation.</title>
        <authorList>
            <person name="Atibalentja N."/>
            <person name="Keating K."/>
            <person name="Fields C.J."/>
        </authorList>
    </citation>
    <scope>NUCLEOTIDE SEQUENCE</scope>
    <source>
        <strain evidence="1">Niue_2</strain>
        <tissue evidence="1">Leaf</tissue>
    </source>
</reference>
<dbReference type="Proteomes" id="UP000652761">
    <property type="component" value="Unassembled WGS sequence"/>
</dbReference>
<organism evidence="1 2">
    <name type="scientific">Colocasia esculenta</name>
    <name type="common">Wild taro</name>
    <name type="synonym">Arum esculentum</name>
    <dbReference type="NCBI Taxonomy" id="4460"/>
    <lineage>
        <taxon>Eukaryota</taxon>
        <taxon>Viridiplantae</taxon>
        <taxon>Streptophyta</taxon>
        <taxon>Embryophyta</taxon>
        <taxon>Tracheophyta</taxon>
        <taxon>Spermatophyta</taxon>
        <taxon>Magnoliopsida</taxon>
        <taxon>Liliopsida</taxon>
        <taxon>Araceae</taxon>
        <taxon>Aroideae</taxon>
        <taxon>Colocasieae</taxon>
        <taxon>Colocasia</taxon>
    </lineage>
</organism>
<evidence type="ECO:0000313" key="2">
    <source>
        <dbReference type="Proteomes" id="UP000652761"/>
    </source>
</evidence>
<dbReference type="EMBL" id="NMUH01000729">
    <property type="protein sequence ID" value="MQL83948.1"/>
    <property type="molecule type" value="Genomic_DNA"/>
</dbReference>
<comment type="caution">
    <text evidence="1">The sequence shown here is derived from an EMBL/GenBank/DDBJ whole genome shotgun (WGS) entry which is preliminary data.</text>
</comment>
<sequence>MEESRWNGKSALHSPPAWLKRVIGRHVREEKPCCTRSRHYKNNRRIKGCNKLSCKLVPSL</sequence>